<evidence type="ECO:0000259" key="1">
    <source>
        <dbReference type="Pfam" id="PF06568"/>
    </source>
</evidence>
<evidence type="ECO:0000313" key="3">
    <source>
        <dbReference type="Proteomes" id="UP001243846"/>
    </source>
</evidence>
<dbReference type="InterPro" id="IPR009506">
    <property type="entry name" value="YjiS-like"/>
</dbReference>
<evidence type="ECO:0000313" key="2">
    <source>
        <dbReference type="EMBL" id="MDN3710840.1"/>
    </source>
</evidence>
<name>A0ABT8D216_9RHOB</name>
<proteinExistence type="predicted"/>
<dbReference type="Proteomes" id="UP001243846">
    <property type="component" value="Unassembled WGS sequence"/>
</dbReference>
<dbReference type="EMBL" id="JAUFRC010000001">
    <property type="protein sequence ID" value="MDN3710840.1"/>
    <property type="molecule type" value="Genomic_DNA"/>
</dbReference>
<protein>
    <submittedName>
        <fullName evidence="2">DUF1127 domain-containing protein</fullName>
    </submittedName>
</protein>
<sequence length="71" mass="7697">MTALHAEKTATASHGLFARLGAMLSATVSAISEARLNMAQYHALNRMSDRELETIGLRRGDLIAHVFSDKA</sequence>
<dbReference type="RefSeq" id="WP_377688461.1">
    <property type="nucleotide sequence ID" value="NZ_JBHMDZ010000049.1"/>
</dbReference>
<organism evidence="2 3">
    <name type="scientific">Paracoccus cavernae</name>
    <dbReference type="NCBI Taxonomy" id="1571207"/>
    <lineage>
        <taxon>Bacteria</taxon>
        <taxon>Pseudomonadati</taxon>
        <taxon>Pseudomonadota</taxon>
        <taxon>Alphaproteobacteria</taxon>
        <taxon>Rhodobacterales</taxon>
        <taxon>Paracoccaceae</taxon>
        <taxon>Paracoccus</taxon>
    </lineage>
</organism>
<reference evidence="3" key="1">
    <citation type="journal article" date="2019" name="Int. J. Syst. Evol. Microbiol.">
        <title>The Global Catalogue of Microorganisms (GCM) 10K type strain sequencing project: providing services to taxonomists for standard genome sequencing and annotation.</title>
        <authorList>
            <consortium name="The Broad Institute Genomics Platform"/>
            <consortium name="The Broad Institute Genome Sequencing Center for Infectious Disease"/>
            <person name="Wu L."/>
            <person name="Ma J."/>
        </authorList>
    </citation>
    <scope>NUCLEOTIDE SEQUENCE [LARGE SCALE GENOMIC DNA]</scope>
    <source>
        <strain evidence="3">CECT 8482</strain>
    </source>
</reference>
<comment type="caution">
    <text evidence="2">The sequence shown here is derived from an EMBL/GenBank/DDBJ whole genome shotgun (WGS) entry which is preliminary data.</text>
</comment>
<dbReference type="Pfam" id="PF06568">
    <property type="entry name" value="YjiS-like"/>
    <property type="match status" value="1"/>
</dbReference>
<gene>
    <name evidence="2" type="ORF">QWZ10_01575</name>
</gene>
<keyword evidence="3" id="KW-1185">Reference proteome</keyword>
<accession>A0ABT8D216</accession>
<feature type="domain" description="YjiS-like" evidence="1">
    <location>
        <begin position="29"/>
        <end position="62"/>
    </location>
</feature>